<proteinExistence type="predicted"/>
<dbReference type="PANTHER" id="PTHR46599:SF3">
    <property type="entry name" value="PIGGYBAC TRANSPOSABLE ELEMENT-DERIVED PROTEIN 4"/>
    <property type="match status" value="1"/>
</dbReference>
<protein>
    <recommendedName>
        <fullName evidence="1">PiggyBac transposable element-derived protein domain-containing protein</fullName>
    </recommendedName>
</protein>
<dbReference type="Proteomes" id="UP001231518">
    <property type="component" value="Chromosome 19"/>
</dbReference>
<dbReference type="PANTHER" id="PTHR46599">
    <property type="entry name" value="PIGGYBAC TRANSPOSABLE ELEMENT-DERIVED PROTEIN 4"/>
    <property type="match status" value="1"/>
</dbReference>
<evidence type="ECO:0000259" key="1">
    <source>
        <dbReference type="Pfam" id="PF13843"/>
    </source>
</evidence>
<sequence length="230" mass="26992">MSRNRFLLIMRCLHFTSEEESEDPLFKVRSIIDYFNNKMTECYYPGKELSLDESMVLWRGRLAFRQFIKNKRHKYGIKLYMLTEPDGLILKFRVYAGGKDIEVTGKGHAEKVVMELLQGKLNNGHELYMDNYYNSFSLAKKLLENNTYCTGTLRKDLKENPREVMKKKLGRGKIAQCFGKEFMLACGKTNVLCHILLPNMKIEWFQSQIDVARLLKSRMPYPSIMNICQE</sequence>
<dbReference type="EMBL" id="JARGEI010000007">
    <property type="protein sequence ID" value="KAJ8728945.1"/>
    <property type="molecule type" value="Genomic_DNA"/>
</dbReference>
<dbReference type="InterPro" id="IPR029526">
    <property type="entry name" value="PGBD"/>
</dbReference>
<dbReference type="Pfam" id="PF13843">
    <property type="entry name" value="DDE_Tnp_1_7"/>
    <property type="match status" value="1"/>
</dbReference>
<keyword evidence="3" id="KW-1185">Reference proteome</keyword>
<organism evidence="2 3">
    <name type="scientific">Mythimna separata</name>
    <name type="common">Oriental armyworm</name>
    <name type="synonym">Pseudaletia separata</name>
    <dbReference type="NCBI Taxonomy" id="271217"/>
    <lineage>
        <taxon>Eukaryota</taxon>
        <taxon>Metazoa</taxon>
        <taxon>Ecdysozoa</taxon>
        <taxon>Arthropoda</taxon>
        <taxon>Hexapoda</taxon>
        <taxon>Insecta</taxon>
        <taxon>Pterygota</taxon>
        <taxon>Neoptera</taxon>
        <taxon>Endopterygota</taxon>
        <taxon>Lepidoptera</taxon>
        <taxon>Glossata</taxon>
        <taxon>Ditrysia</taxon>
        <taxon>Noctuoidea</taxon>
        <taxon>Noctuidae</taxon>
        <taxon>Noctuinae</taxon>
        <taxon>Hadenini</taxon>
        <taxon>Mythimna</taxon>
    </lineage>
</organism>
<comment type="caution">
    <text evidence="2">The sequence shown here is derived from an EMBL/GenBank/DDBJ whole genome shotgun (WGS) entry which is preliminary data.</text>
</comment>
<evidence type="ECO:0000313" key="3">
    <source>
        <dbReference type="Proteomes" id="UP001231518"/>
    </source>
</evidence>
<reference evidence="2" key="1">
    <citation type="submission" date="2023-03" db="EMBL/GenBank/DDBJ databases">
        <title>Chromosome-level genomes of two armyworms, Mythimna separata and Mythimna loreyi, provide insights into the biosynthesis and reception of sex pheromones.</title>
        <authorList>
            <person name="Zhao H."/>
        </authorList>
    </citation>
    <scope>NUCLEOTIDE SEQUENCE</scope>
    <source>
        <strain evidence="2">BeijingLab</strain>
        <tissue evidence="2">Pupa</tissue>
    </source>
</reference>
<name>A0AAD8DWS9_MYTSE</name>
<dbReference type="AlphaFoldDB" id="A0AAD8DWS9"/>
<feature type="domain" description="PiggyBac transposable element-derived protein" evidence="1">
    <location>
        <begin position="1"/>
        <end position="189"/>
    </location>
</feature>
<gene>
    <name evidence="2" type="ORF">PYW07_006641</name>
</gene>
<accession>A0AAD8DWS9</accession>
<evidence type="ECO:0000313" key="2">
    <source>
        <dbReference type="EMBL" id="KAJ8728945.1"/>
    </source>
</evidence>